<name>E0XW33_9PROT</name>
<protein>
    <submittedName>
        <fullName evidence="1">Uncharacterized protein</fullName>
    </submittedName>
</protein>
<dbReference type="EMBL" id="GU474895">
    <property type="protein sequence ID" value="ADI18624.1"/>
    <property type="molecule type" value="Genomic_DNA"/>
</dbReference>
<sequence length="60" mass="6667">MGWNCFRRCRSQAVLAGTSTGSLSNIRARDRRAEISSRRREADKAPSWSCPGKVEGLLIT</sequence>
<organism evidence="1">
    <name type="scientific">uncultured Rhodospirillales bacterium HF4000_24M03</name>
    <dbReference type="NCBI Taxonomy" id="710788"/>
    <lineage>
        <taxon>Bacteria</taxon>
        <taxon>Pseudomonadati</taxon>
        <taxon>Pseudomonadota</taxon>
        <taxon>Alphaproteobacteria</taxon>
        <taxon>Rhodospirillales</taxon>
        <taxon>environmental samples</taxon>
    </lineage>
</organism>
<dbReference type="AlphaFoldDB" id="E0XW33"/>
<proteinExistence type="predicted"/>
<reference evidence="1" key="1">
    <citation type="journal article" date="2011" name="Environ. Microbiol.">
        <title>Time-series analyses of Monterey Bay coastal microbial picoplankton using a 'genome proxy' microarray.</title>
        <authorList>
            <person name="Rich V.I."/>
            <person name="Pham V.D."/>
            <person name="Eppley J."/>
            <person name="Shi Y."/>
            <person name="DeLong E.F."/>
        </authorList>
    </citation>
    <scope>NUCLEOTIDE SEQUENCE</scope>
</reference>
<evidence type="ECO:0000313" key="1">
    <source>
        <dbReference type="EMBL" id="ADI18624.1"/>
    </source>
</evidence>
<accession>E0XW33</accession>